<dbReference type="AlphaFoldDB" id="A0A7C4NKV0"/>
<proteinExistence type="predicted"/>
<protein>
    <submittedName>
        <fullName evidence="2">Uncharacterized protein</fullName>
    </submittedName>
</protein>
<evidence type="ECO:0000313" key="1">
    <source>
        <dbReference type="EMBL" id="HGQ36765.1"/>
    </source>
</evidence>
<evidence type="ECO:0000313" key="2">
    <source>
        <dbReference type="EMBL" id="HGQ65223.1"/>
    </source>
</evidence>
<dbReference type="EMBL" id="DTBD01000076">
    <property type="protein sequence ID" value="HGQ65223.1"/>
    <property type="molecule type" value="Genomic_DNA"/>
</dbReference>
<gene>
    <name evidence="2" type="ORF">ENU08_08275</name>
    <name evidence="1" type="ORF">ENU41_08865</name>
</gene>
<sequence length="88" mass="9861">MNLLSIGFPKTLDSLSISLEVEIRRPFPILLAGYAYYAGFHVYTGSKAFEKCLGTYVAKEIEKLRVTPSDLVYAKSSIEFFSSRSRTA</sequence>
<dbReference type="EMBL" id="DTCK01000046">
    <property type="protein sequence ID" value="HGQ36765.1"/>
    <property type="molecule type" value="Genomic_DNA"/>
</dbReference>
<comment type="caution">
    <text evidence="2">The sequence shown here is derived from an EMBL/GenBank/DDBJ whole genome shotgun (WGS) entry which is preliminary data.</text>
</comment>
<name>A0A7C4NKV0_9CREN</name>
<reference evidence="2" key="1">
    <citation type="journal article" date="2020" name="mSystems">
        <title>Genome- and Community-Level Interaction Insights into Carbon Utilization and Element Cycling Functions of Hydrothermarchaeota in Hydrothermal Sediment.</title>
        <authorList>
            <person name="Zhou Z."/>
            <person name="Liu Y."/>
            <person name="Xu W."/>
            <person name="Pan J."/>
            <person name="Luo Z.H."/>
            <person name="Li M."/>
        </authorList>
    </citation>
    <scope>NUCLEOTIDE SEQUENCE [LARGE SCALE GENOMIC DNA]</scope>
    <source>
        <strain evidence="2">SpSt-637</strain>
        <strain evidence="1">SpSt-667</strain>
    </source>
</reference>
<accession>A0A7C4NKV0</accession>
<organism evidence="2">
    <name type="scientific">Ignisphaera aggregans</name>
    <dbReference type="NCBI Taxonomy" id="334771"/>
    <lineage>
        <taxon>Archaea</taxon>
        <taxon>Thermoproteota</taxon>
        <taxon>Thermoprotei</taxon>
        <taxon>Desulfurococcales</taxon>
        <taxon>Desulfurococcaceae</taxon>
        <taxon>Ignisphaera</taxon>
    </lineage>
</organism>